<name>A0A2S0NB54_9HYPH</name>
<dbReference type="OrthoDB" id="8251536at2"/>
<dbReference type="KEGG" id="phr:C6569_08855"/>
<dbReference type="Gene3D" id="3.40.190.150">
    <property type="entry name" value="Bordetella uptake gene, domain 1"/>
    <property type="match status" value="1"/>
</dbReference>
<dbReference type="PANTHER" id="PTHR42928:SF5">
    <property type="entry name" value="BLR1237 PROTEIN"/>
    <property type="match status" value="1"/>
</dbReference>
<gene>
    <name evidence="3" type="ORF">C6569_08855</name>
</gene>
<organism evidence="3 4">
    <name type="scientific">Phreatobacter cathodiphilus</name>
    <dbReference type="NCBI Taxonomy" id="1868589"/>
    <lineage>
        <taxon>Bacteria</taxon>
        <taxon>Pseudomonadati</taxon>
        <taxon>Pseudomonadota</taxon>
        <taxon>Alphaproteobacteria</taxon>
        <taxon>Hyphomicrobiales</taxon>
        <taxon>Phreatobacteraceae</taxon>
        <taxon>Phreatobacter</taxon>
    </lineage>
</organism>
<feature type="signal peptide" evidence="2">
    <location>
        <begin position="1"/>
        <end position="25"/>
    </location>
</feature>
<dbReference type="Gene3D" id="3.40.190.10">
    <property type="entry name" value="Periplasmic binding protein-like II"/>
    <property type="match status" value="1"/>
</dbReference>
<dbReference type="EMBL" id="CP027668">
    <property type="protein sequence ID" value="AVO45161.1"/>
    <property type="molecule type" value="Genomic_DNA"/>
</dbReference>
<accession>A0A2S0NB54</accession>
<dbReference type="PANTHER" id="PTHR42928">
    <property type="entry name" value="TRICARBOXYLATE-BINDING PROTEIN"/>
    <property type="match status" value="1"/>
</dbReference>
<evidence type="ECO:0000256" key="1">
    <source>
        <dbReference type="ARBA" id="ARBA00006987"/>
    </source>
</evidence>
<comment type="similarity">
    <text evidence="1">Belongs to the UPF0065 (bug) family.</text>
</comment>
<dbReference type="AlphaFoldDB" id="A0A2S0NB54"/>
<dbReference type="PIRSF" id="PIRSF017082">
    <property type="entry name" value="YflP"/>
    <property type="match status" value="1"/>
</dbReference>
<proteinExistence type="inferred from homology"/>
<dbReference type="InterPro" id="IPR005064">
    <property type="entry name" value="BUG"/>
</dbReference>
<evidence type="ECO:0000313" key="4">
    <source>
        <dbReference type="Proteomes" id="UP000237889"/>
    </source>
</evidence>
<reference evidence="3 4" key="1">
    <citation type="submission" date="2018-03" db="EMBL/GenBank/DDBJ databases">
        <title>Genome sequencing of Phreatobacter sp.</title>
        <authorList>
            <person name="Kim S.-J."/>
            <person name="Heo J."/>
            <person name="Kwon S.-W."/>
        </authorList>
    </citation>
    <scope>NUCLEOTIDE SEQUENCE [LARGE SCALE GENOMIC DNA]</scope>
    <source>
        <strain evidence="3 4">S-12</strain>
    </source>
</reference>
<evidence type="ECO:0000313" key="3">
    <source>
        <dbReference type="EMBL" id="AVO45161.1"/>
    </source>
</evidence>
<dbReference type="InterPro" id="IPR042100">
    <property type="entry name" value="Bug_dom1"/>
</dbReference>
<dbReference type="Proteomes" id="UP000237889">
    <property type="component" value="Chromosome"/>
</dbReference>
<keyword evidence="4" id="KW-1185">Reference proteome</keyword>
<feature type="chain" id="PRO_5015701228" description="Tripartite tricarboxylate transporter substrate binding protein" evidence="2">
    <location>
        <begin position="26"/>
        <end position="325"/>
    </location>
</feature>
<protein>
    <recommendedName>
        <fullName evidence="5">Tripartite tricarboxylate transporter substrate binding protein</fullName>
    </recommendedName>
</protein>
<keyword evidence="2" id="KW-0732">Signal</keyword>
<evidence type="ECO:0008006" key="5">
    <source>
        <dbReference type="Google" id="ProtNLM"/>
    </source>
</evidence>
<evidence type="ECO:0000256" key="2">
    <source>
        <dbReference type="SAM" id="SignalP"/>
    </source>
</evidence>
<dbReference type="CDD" id="cd13578">
    <property type="entry name" value="PBP2_Bug27"/>
    <property type="match status" value="1"/>
</dbReference>
<dbReference type="Pfam" id="PF03401">
    <property type="entry name" value="TctC"/>
    <property type="match status" value="1"/>
</dbReference>
<dbReference type="RefSeq" id="WP_106748502.1">
    <property type="nucleotide sequence ID" value="NZ_CP027668.1"/>
</dbReference>
<sequence>MPTLTRRGLAAAAILAPLAPAVARAQSWPSGTIRIVAPFPPGGSVDALARLAQPMLERSLGATVIVENRAGAGGSVGANAVAKAAPDGNTWLFVFDTHAVNPSLLPNMPFDSLKDLDPVMLIGTAPMVLVTHPSQSYRTLAEVIQAGKERAGGVPYGTIGNGSLGHLAMTLLARRAATGFNHIPYRGGGPLINDALGGHVPLSIASVAVLAAHLTAGTLRPIVQTGAQRAATLPEVPTVAESGFPGFEAEAWWGVFAPAGTPAPVVARFREALAGAFREPATAKQLTETQQIKLLATGPDELRTFFASQMKIWGDVVRENSIKAS</sequence>
<dbReference type="SUPFAM" id="SSF53850">
    <property type="entry name" value="Periplasmic binding protein-like II"/>
    <property type="match status" value="1"/>
</dbReference>